<keyword evidence="2" id="KW-1185">Reference proteome</keyword>
<evidence type="ECO:0000313" key="2">
    <source>
        <dbReference type="Proteomes" id="UP001501729"/>
    </source>
</evidence>
<sequence>MYILSESAGATDAAGSRRMTDDGVALRDESHVFPHLGDDSGVFVPQRHGKRLAHLLFPHTFDDVVVGLTPASAQLAQTNLLAKE</sequence>
<dbReference type="Proteomes" id="UP001501729">
    <property type="component" value="Unassembled WGS sequence"/>
</dbReference>
<evidence type="ECO:0000313" key="1">
    <source>
        <dbReference type="EMBL" id="GAA5056810.1"/>
    </source>
</evidence>
<dbReference type="EMBL" id="BAABKX010000015">
    <property type="protein sequence ID" value="GAA5056810.1"/>
    <property type="molecule type" value="Genomic_DNA"/>
</dbReference>
<proteinExistence type="predicted"/>
<name>A0AAV3ULD0_9EURY</name>
<comment type="caution">
    <text evidence="1">The sequence shown here is derived from an EMBL/GenBank/DDBJ whole genome shotgun (WGS) entry which is preliminary data.</text>
</comment>
<gene>
    <name evidence="1" type="ORF">GCM10025751_38140</name>
</gene>
<protein>
    <submittedName>
        <fullName evidence="1">Uncharacterized protein</fullName>
    </submittedName>
</protein>
<dbReference type="AlphaFoldDB" id="A0AAV3ULD0"/>
<reference evidence="1 2" key="1">
    <citation type="journal article" date="2019" name="Int. J. Syst. Evol. Microbiol.">
        <title>The Global Catalogue of Microorganisms (GCM) 10K type strain sequencing project: providing services to taxonomists for standard genome sequencing and annotation.</title>
        <authorList>
            <consortium name="The Broad Institute Genomics Platform"/>
            <consortium name="The Broad Institute Genome Sequencing Center for Infectious Disease"/>
            <person name="Wu L."/>
            <person name="Ma J."/>
        </authorList>
    </citation>
    <scope>NUCLEOTIDE SEQUENCE [LARGE SCALE GENOMIC DNA]</scope>
    <source>
        <strain evidence="1 2">JCM 17504</strain>
    </source>
</reference>
<organism evidence="1 2">
    <name type="scientific">Haladaptatus pallidirubidus</name>
    <dbReference type="NCBI Taxonomy" id="1008152"/>
    <lineage>
        <taxon>Archaea</taxon>
        <taxon>Methanobacteriati</taxon>
        <taxon>Methanobacteriota</taxon>
        <taxon>Stenosarchaea group</taxon>
        <taxon>Halobacteria</taxon>
        <taxon>Halobacteriales</taxon>
        <taxon>Haladaptataceae</taxon>
        <taxon>Haladaptatus</taxon>
    </lineage>
</organism>
<accession>A0AAV3ULD0</accession>